<proteinExistence type="predicted"/>
<comment type="caution">
    <text evidence="1">The sequence shown here is derived from an EMBL/GenBank/DDBJ whole genome shotgun (WGS) entry which is preliminary data.</text>
</comment>
<dbReference type="AlphaFoldDB" id="A0A7C0X005"/>
<reference evidence="1" key="1">
    <citation type="journal article" date="2020" name="mSystems">
        <title>Genome- and Community-Level Interaction Insights into Carbon Utilization and Element Cycling Functions of Hydrothermarchaeota in Hydrothermal Sediment.</title>
        <authorList>
            <person name="Zhou Z."/>
            <person name="Liu Y."/>
            <person name="Xu W."/>
            <person name="Pan J."/>
            <person name="Luo Z.H."/>
            <person name="Li M."/>
        </authorList>
    </citation>
    <scope>NUCLEOTIDE SEQUENCE [LARGE SCALE GENOMIC DNA]</scope>
    <source>
        <strain evidence="1">HyVt-185</strain>
    </source>
</reference>
<dbReference type="Proteomes" id="UP000885863">
    <property type="component" value="Unassembled WGS sequence"/>
</dbReference>
<name>A0A7C0X005_9EURY</name>
<evidence type="ECO:0000313" key="1">
    <source>
        <dbReference type="EMBL" id="HDM35650.1"/>
    </source>
</evidence>
<dbReference type="EMBL" id="DQZR01000007">
    <property type="protein sequence ID" value="HDM35650.1"/>
    <property type="molecule type" value="Genomic_DNA"/>
</dbReference>
<organism evidence="1">
    <name type="scientific">Candidatus Syntropharchaeum butanivorans</name>
    <dbReference type="NCBI Taxonomy" id="1839936"/>
    <lineage>
        <taxon>Archaea</taxon>
        <taxon>Methanobacteriati</taxon>
        <taxon>Methanobacteriota</taxon>
        <taxon>Stenosarchaea group</taxon>
        <taxon>Methanomicrobia</taxon>
        <taxon>Methanosarcinales</taxon>
        <taxon>ANME-2 cluster</taxon>
        <taxon>Candidatus Syntropharchaeum</taxon>
    </lineage>
</organism>
<protein>
    <submittedName>
        <fullName evidence="1">Uncharacterized protein</fullName>
    </submittedName>
</protein>
<accession>A0A7C0X005</accession>
<sequence>MKAGDIVVFTRKYDPDEYPFYIPQGFEGEVLDDPFGVDDEYQVTVGIMVEGISPEIDGKWEVTVPREIVVVVAEQEVE</sequence>
<gene>
    <name evidence="1" type="ORF">ENG09_00150</name>
</gene>